<sequence length="198" mass="21211">MTYTARRTAGLAGHPLVVTLHGTGGDENQFHDFGGALVAGAHVTSPRGDVSENGALRYFRRVAEGQYDMADLQRAVDKLAAFIADERTATGAPRVIALGYSNGANVLAALSFQHPDLVDDLALLHPLIPFDPPPVDFTGRRVLITAGKHDAICPSGQTVRLADYYAHNHADLSLFWNDGGHSIAGREIEAIRAFVAQD</sequence>
<dbReference type="Gene3D" id="3.40.50.1820">
    <property type="entry name" value="alpha/beta hydrolase"/>
    <property type="match status" value="1"/>
</dbReference>
<reference evidence="1 2" key="1">
    <citation type="submission" date="2017-02" db="EMBL/GenBank/DDBJ databases">
        <title>Ketogulonicigenium robustum SPU B003 Genome sequencing and assembly.</title>
        <authorList>
            <person name="Li Y."/>
            <person name="Liu L."/>
            <person name="Wang C."/>
            <person name="Zhang M."/>
            <person name="Zhang T."/>
            <person name="Zhang Y."/>
        </authorList>
    </citation>
    <scope>NUCLEOTIDE SEQUENCE [LARGE SCALE GENOMIC DNA]</scope>
    <source>
        <strain evidence="1 2">SPU_B003</strain>
    </source>
</reference>
<accession>A0A1W6P1T0</accession>
<dbReference type="InterPro" id="IPR029058">
    <property type="entry name" value="AB_hydrolase_fold"/>
</dbReference>
<dbReference type="KEGG" id="kro:BVG79_02043"/>
<dbReference type="Proteomes" id="UP000242447">
    <property type="component" value="Chromosome"/>
</dbReference>
<dbReference type="RefSeq" id="WP_085786788.1">
    <property type="nucleotide sequence ID" value="NZ_CP019937.1"/>
</dbReference>
<name>A0A1W6P1T0_9RHOB</name>
<dbReference type="STRING" id="92947.BVG79_02043"/>
<dbReference type="AlphaFoldDB" id="A0A1W6P1T0"/>
<gene>
    <name evidence="1" type="ORF">BVG79_02043</name>
</gene>
<evidence type="ECO:0000313" key="2">
    <source>
        <dbReference type="Proteomes" id="UP000242447"/>
    </source>
</evidence>
<protein>
    <submittedName>
        <fullName evidence="1">Esteraselipase/thioesterase protein</fullName>
    </submittedName>
</protein>
<organism evidence="1 2">
    <name type="scientific">Ketogulonicigenium robustum</name>
    <dbReference type="NCBI Taxonomy" id="92947"/>
    <lineage>
        <taxon>Bacteria</taxon>
        <taxon>Pseudomonadati</taxon>
        <taxon>Pseudomonadota</taxon>
        <taxon>Alphaproteobacteria</taxon>
        <taxon>Rhodobacterales</taxon>
        <taxon>Roseobacteraceae</taxon>
        <taxon>Ketogulonicigenium</taxon>
    </lineage>
</organism>
<dbReference type="EMBL" id="CP019937">
    <property type="protein sequence ID" value="ARO15383.1"/>
    <property type="molecule type" value="Genomic_DNA"/>
</dbReference>
<proteinExistence type="predicted"/>
<dbReference type="OrthoDB" id="9796570at2"/>
<keyword evidence="2" id="KW-1185">Reference proteome</keyword>
<dbReference type="SUPFAM" id="SSF53474">
    <property type="entry name" value="alpha/beta-Hydrolases"/>
    <property type="match status" value="1"/>
</dbReference>
<evidence type="ECO:0000313" key="1">
    <source>
        <dbReference type="EMBL" id="ARO15383.1"/>
    </source>
</evidence>